<comment type="caution">
    <text evidence="2">The sequence shown here is derived from an EMBL/GenBank/DDBJ whole genome shotgun (WGS) entry which is preliminary data.</text>
</comment>
<keyword evidence="3" id="KW-1185">Reference proteome</keyword>
<protein>
    <submittedName>
        <fullName evidence="2">Uncharacterized protein</fullName>
    </submittedName>
</protein>
<dbReference type="EMBL" id="JACIIV010000011">
    <property type="protein sequence ID" value="MBB6227610.1"/>
    <property type="molecule type" value="Genomic_DNA"/>
</dbReference>
<dbReference type="AlphaFoldDB" id="A0A841L5B3"/>
<sequence length="161" mass="17080">MKDYAGTALMVALTTIVGIGCYGATAHGVAQRAEIESMQRKLVADGRAIRDLQVELRTRARMPLIERWNDDVLKMSAPQAGQFMRSPVQLVSMIAPELEPGPEPGPGPEGNALPSAPQMRLAITPEAPGPGARVVQAALVDAPATEAPATLLRASYPSDER</sequence>
<evidence type="ECO:0000313" key="3">
    <source>
        <dbReference type="Proteomes" id="UP000538147"/>
    </source>
</evidence>
<dbReference type="PROSITE" id="PS51257">
    <property type="entry name" value="PROKAR_LIPOPROTEIN"/>
    <property type="match status" value="1"/>
</dbReference>
<evidence type="ECO:0000313" key="2">
    <source>
        <dbReference type="EMBL" id="MBB6227610.1"/>
    </source>
</evidence>
<name>A0A841L5B3_9SPHN</name>
<feature type="region of interest" description="Disordered" evidence="1">
    <location>
        <begin position="95"/>
        <end position="128"/>
    </location>
</feature>
<dbReference type="RefSeq" id="WP_184198494.1">
    <property type="nucleotide sequence ID" value="NZ_BMOX01000166.1"/>
</dbReference>
<accession>A0A841L5B3</accession>
<dbReference type="Proteomes" id="UP000538147">
    <property type="component" value="Unassembled WGS sequence"/>
</dbReference>
<proteinExistence type="predicted"/>
<evidence type="ECO:0000256" key="1">
    <source>
        <dbReference type="SAM" id="MobiDB-lite"/>
    </source>
</evidence>
<gene>
    <name evidence="2" type="ORF">FHS79_001779</name>
</gene>
<reference evidence="2 3" key="1">
    <citation type="submission" date="2020-08" db="EMBL/GenBank/DDBJ databases">
        <title>Genomic Encyclopedia of Type Strains, Phase IV (KMG-IV): sequencing the most valuable type-strain genomes for metagenomic binning, comparative biology and taxonomic classification.</title>
        <authorList>
            <person name="Goeker M."/>
        </authorList>
    </citation>
    <scope>NUCLEOTIDE SEQUENCE [LARGE SCALE GENOMIC DNA]</scope>
    <source>
        <strain evidence="2 3">DSM 102189</strain>
    </source>
</reference>
<organism evidence="2 3">
    <name type="scientific">Polymorphobacter multimanifer</name>
    <dbReference type="NCBI Taxonomy" id="1070431"/>
    <lineage>
        <taxon>Bacteria</taxon>
        <taxon>Pseudomonadati</taxon>
        <taxon>Pseudomonadota</taxon>
        <taxon>Alphaproteobacteria</taxon>
        <taxon>Sphingomonadales</taxon>
        <taxon>Sphingosinicellaceae</taxon>
        <taxon>Polymorphobacter</taxon>
    </lineage>
</organism>